<feature type="signal peptide" evidence="11">
    <location>
        <begin position="1"/>
        <end position="26"/>
    </location>
</feature>
<dbReference type="Proteomes" id="UP000008694">
    <property type="component" value="Unassembled WGS sequence"/>
</dbReference>
<dbReference type="SUPFAM" id="SSF52047">
    <property type="entry name" value="RNI-like"/>
    <property type="match status" value="1"/>
</dbReference>
<dbReference type="HOGENOM" id="CLU_000288_18_22_1"/>
<dbReference type="Pfam" id="PF00560">
    <property type="entry name" value="LRR_1"/>
    <property type="match status" value="4"/>
</dbReference>
<dbReference type="SMART" id="SM00369">
    <property type="entry name" value="LRR_TYP"/>
    <property type="match status" value="5"/>
</dbReference>
<dbReference type="PANTHER" id="PTHR48059">
    <property type="entry name" value="POLYGALACTURONASE INHIBITOR 1"/>
    <property type="match status" value="1"/>
</dbReference>
<dbReference type="InterPro" id="IPR032675">
    <property type="entry name" value="LRR_dom_sf"/>
</dbReference>
<dbReference type="Gramene" id="scaffold_103742.1">
    <property type="protein sequence ID" value="scaffold_103742.1"/>
    <property type="gene ID" value="scaffold_103742.1"/>
</dbReference>
<evidence type="ECO:0000256" key="9">
    <source>
        <dbReference type="ARBA" id="ARBA00023170"/>
    </source>
</evidence>
<keyword evidence="9" id="KW-0675">Receptor</keyword>
<dbReference type="InterPro" id="IPR003591">
    <property type="entry name" value="Leu-rich_rpt_typical-subtyp"/>
</dbReference>
<evidence type="ECO:0000256" key="7">
    <source>
        <dbReference type="ARBA" id="ARBA00022989"/>
    </source>
</evidence>
<dbReference type="STRING" id="81972.D7KJ89"/>
<dbReference type="eggNOG" id="KOG0619">
    <property type="taxonomic scope" value="Eukaryota"/>
</dbReference>
<dbReference type="GO" id="GO:0016020">
    <property type="term" value="C:membrane"/>
    <property type="evidence" value="ECO:0007669"/>
    <property type="project" value="UniProtKB-SubCell"/>
</dbReference>
<evidence type="ECO:0000256" key="10">
    <source>
        <dbReference type="ARBA" id="ARBA00038043"/>
    </source>
</evidence>
<dbReference type="InterPro" id="IPR001611">
    <property type="entry name" value="Leu-rich_rpt"/>
</dbReference>
<keyword evidence="6" id="KW-0677">Repeat</keyword>
<feature type="chain" id="PRO_5003100675" evidence="11">
    <location>
        <begin position="27"/>
        <end position="456"/>
    </location>
</feature>
<keyword evidence="7" id="KW-1133">Transmembrane helix</keyword>
<keyword evidence="3" id="KW-0433">Leucine-rich repeat</keyword>
<gene>
    <name evidence="13" type="ORF">ARALYDRAFT_890948</name>
</gene>
<dbReference type="PRINTS" id="PR00019">
    <property type="entry name" value="LEURICHRPT"/>
</dbReference>
<evidence type="ECO:0000256" key="6">
    <source>
        <dbReference type="ARBA" id="ARBA00022737"/>
    </source>
</evidence>
<reference evidence="14" key="1">
    <citation type="journal article" date="2011" name="Nat. Genet.">
        <title>The Arabidopsis lyrata genome sequence and the basis of rapid genome size change.</title>
        <authorList>
            <person name="Hu T.T."/>
            <person name="Pattyn P."/>
            <person name="Bakker E.G."/>
            <person name="Cao J."/>
            <person name="Cheng J.-F."/>
            <person name="Clark R.M."/>
            <person name="Fahlgren N."/>
            <person name="Fawcett J.A."/>
            <person name="Grimwood J."/>
            <person name="Gundlach H."/>
            <person name="Haberer G."/>
            <person name="Hollister J.D."/>
            <person name="Ossowski S."/>
            <person name="Ottilar R.P."/>
            <person name="Salamov A.A."/>
            <person name="Schneeberger K."/>
            <person name="Spannagl M."/>
            <person name="Wang X."/>
            <person name="Yang L."/>
            <person name="Nasrallah M.E."/>
            <person name="Bergelson J."/>
            <person name="Carrington J.C."/>
            <person name="Gaut B.S."/>
            <person name="Schmutz J."/>
            <person name="Mayer K.F.X."/>
            <person name="Van de Peer Y."/>
            <person name="Grigoriev I.V."/>
            <person name="Nordborg M."/>
            <person name="Weigel D."/>
            <person name="Guo Y.-L."/>
        </authorList>
    </citation>
    <scope>NUCLEOTIDE SEQUENCE [LARGE SCALE GENOMIC DNA]</scope>
    <source>
        <strain evidence="14">cv. MN47</strain>
    </source>
</reference>
<proteinExistence type="inferred from homology"/>
<dbReference type="InterPro" id="IPR013210">
    <property type="entry name" value="LRR_N_plant-typ"/>
</dbReference>
<evidence type="ECO:0000256" key="2">
    <source>
        <dbReference type="ARBA" id="ARBA00004196"/>
    </source>
</evidence>
<dbReference type="AlphaFoldDB" id="D7KJ89"/>
<evidence type="ECO:0000256" key="5">
    <source>
        <dbReference type="ARBA" id="ARBA00022729"/>
    </source>
</evidence>
<dbReference type="OrthoDB" id="676979at2759"/>
<dbReference type="InterPro" id="IPR051848">
    <property type="entry name" value="PGIP"/>
</dbReference>
<dbReference type="Pfam" id="PF13855">
    <property type="entry name" value="LRR_8"/>
    <property type="match status" value="1"/>
</dbReference>
<dbReference type="PANTHER" id="PTHR48059:SF19">
    <property type="entry name" value="RECEPTOR-LIKE PROTEIN KINASE 5"/>
    <property type="match status" value="1"/>
</dbReference>
<keyword evidence="5 11" id="KW-0732">Signal</keyword>
<dbReference type="EMBL" id="GL348713">
    <property type="protein sequence ID" value="EFH67312.1"/>
    <property type="molecule type" value="Genomic_DNA"/>
</dbReference>
<organism evidence="14">
    <name type="scientific">Arabidopsis lyrata subsp. lyrata</name>
    <name type="common">Lyre-leaved rock-cress</name>
    <dbReference type="NCBI Taxonomy" id="81972"/>
    <lineage>
        <taxon>Eukaryota</taxon>
        <taxon>Viridiplantae</taxon>
        <taxon>Streptophyta</taxon>
        <taxon>Embryophyta</taxon>
        <taxon>Tracheophyta</taxon>
        <taxon>Spermatophyta</taxon>
        <taxon>Magnoliopsida</taxon>
        <taxon>eudicotyledons</taxon>
        <taxon>Gunneridae</taxon>
        <taxon>Pentapetalae</taxon>
        <taxon>rosids</taxon>
        <taxon>malvids</taxon>
        <taxon>Brassicales</taxon>
        <taxon>Brassicaceae</taxon>
        <taxon>Camelineae</taxon>
        <taxon>Arabidopsis</taxon>
    </lineage>
</organism>
<dbReference type="FunFam" id="3.80.10.10:FF:000400">
    <property type="entry name" value="Nuclear pore complex protein NUP107"/>
    <property type="match status" value="1"/>
</dbReference>
<keyword evidence="8" id="KW-0472">Membrane</keyword>
<evidence type="ECO:0000313" key="13">
    <source>
        <dbReference type="EMBL" id="EFH67312.1"/>
    </source>
</evidence>
<evidence type="ECO:0000259" key="12">
    <source>
        <dbReference type="Pfam" id="PF08263"/>
    </source>
</evidence>
<evidence type="ECO:0000256" key="4">
    <source>
        <dbReference type="ARBA" id="ARBA00022692"/>
    </source>
</evidence>
<dbReference type="KEGG" id="aly:9327115"/>
<dbReference type="FunFam" id="3.80.10.10:FF:000383">
    <property type="entry name" value="Leucine-rich repeat receptor protein kinase EMS1"/>
    <property type="match status" value="1"/>
</dbReference>
<evidence type="ECO:0000256" key="1">
    <source>
        <dbReference type="ARBA" id="ARBA00004167"/>
    </source>
</evidence>
<comment type="subcellular location">
    <subcellularLocation>
        <location evidence="2">Cell envelope</location>
    </subcellularLocation>
    <subcellularLocation>
        <location evidence="1">Membrane</location>
        <topology evidence="1">Single-pass membrane protein</topology>
    </subcellularLocation>
</comment>
<evidence type="ECO:0000256" key="8">
    <source>
        <dbReference type="ARBA" id="ARBA00023136"/>
    </source>
</evidence>
<evidence type="ECO:0000256" key="11">
    <source>
        <dbReference type="SAM" id="SignalP"/>
    </source>
</evidence>
<keyword evidence="4" id="KW-0812">Transmembrane</keyword>
<name>D7KJ89_ARALL</name>
<protein>
    <submittedName>
        <fullName evidence="13">Leucine-rich repeat family protein</fullName>
    </submittedName>
</protein>
<evidence type="ECO:0000256" key="3">
    <source>
        <dbReference type="ARBA" id="ARBA00022614"/>
    </source>
</evidence>
<feature type="domain" description="Leucine-rich repeat-containing N-terminal plant-type" evidence="12">
    <location>
        <begin position="30"/>
        <end position="69"/>
    </location>
</feature>
<keyword evidence="14" id="KW-1185">Reference proteome</keyword>
<accession>D7KJ89</accession>
<comment type="similarity">
    <text evidence="10">Belongs to the polygalacturonase-inhibiting protein family.</text>
</comment>
<sequence length="456" mass="50792">MNSCSFPLFIFIAVFIFFRCLSSTGAATCHPDDEAGLLAFKSGITQDPLGILSSWKKSTDCCSWYGVFCLPVNPGNRVTILALDGNTDSGKTFLSGTISPLLAKLQHLNEIRLTDLRKITGSFPQFLFKLPKLKIVYLENNRLSGPLPDNIGALSKLETFSLEGNRFTGSIPSSISNFTRLLQLKLNGNRFSGIIPDIFKSMRQLHYLDLSQNRISGKLPSSIASLAPTLWALEVGQNNLSGTIPDYLSRFELLSLNLSRNCYTGVVPMSFTNLTRLYNLDLSHNHLTGPLPVMNSSDIEYLHLSYNRFHLKAIPKWVTSSRLMYSLKLAKCGIKMSLDHWTPYSFSYNHMDLSENKISGSPARFLNKMAFLTEFHAAGNKLRFDLGKQNFGIFLKTLDLSRNLVFGNVPATLIRLQTLNLSQNHLCGKLPVTKFPASAFADNNCLCGFPLYPCKA</sequence>
<evidence type="ECO:0000313" key="14">
    <source>
        <dbReference type="Proteomes" id="UP000008694"/>
    </source>
</evidence>
<dbReference type="Pfam" id="PF08263">
    <property type="entry name" value="LRRNT_2"/>
    <property type="match status" value="1"/>
</dbReference>
<dbReference type="Gene3D" id="3.80.10.10">
    <property type="entry name" value="Ribonuclease Inhibitor"/>
    <property type="match status" value="2"/>
</dbReference>